<keyword evidence="4" id="KW-0964">Secreted</keyword>
<dbReference type="PROSITE" id="PS50869">
    <property type="entry name" value="BRICHOS"/>
    <property type="match status" value="1"/>
</dbReference>
<comment type="similarity">
    <text evidence="10">Belongs to the gastrokine family.</text>
</comment>
<comment type="subcellular location">
    <subcellularLocation>
        <location evidence="1">Cytoplasmic granule</location>
    </subcellularLocation>
    <subcellularLocation>
        <location evidence="2">Golgi apparatus</location>
    </subcellularLocation>
    <subcellularLocation>
        <location evidence="3">Secreted</location>
    </subcellularLocation>
</comment>
<dbReference type="FunFam" id="3.30.390.150:FF:000003">
    <property type="entry name" value="Gastrokine 1"/>
    <property type="match status" value="1"/>
</dbReference>
<evidence type="ECO:0000256" key="13">
    <source>
        <dbReference type="SAM" id="MobiDB-lite"/>
    </source>
</evidence>
<dbReference type="AlphaFoldDB" id="A0A8D0GRD9"/>
<dbReference type="Proteomes" id="UP000694392">
    <property type="component" value="Unplaced"/>
</dbReference>
<evidence type="ECO:0000256" key="6">
    <source>
        <dbReference type="ARBA" id="ARBA00023034"/>
    </source>
</evidence>
<evidence type="ECO:0000259" key="14">
    <source>
        <dbReference type="PROSITE" id="PS50869"/>
    </source>
</evidence>
<evidence type="ECO:0000256" key="2">
    <source>
        <dbReference type="ARBA" id="ARBA00004555"/>
    </source>
</evidence>
<dbReference type="PANTHER" id="PTHR16483">
    <property type="entry name" value="GASTROKINE 1"/>
    <property type="match status" value="1"/>
</dbReference>
<dbReference type="GO" id="GO:0008083">
    <property type="term" value="F:growth factor activity"/>
    <property type="evidence" value="ECO:0007669"/>
    <property type="project" value="Ensembl"/>
</dbReference>
<evidence type="ECO:0000256" key="11">
    <source>
        <dbReference type="ARBA" id="ARBA00070192"/>
    </source>
</evidence>
<keyword evidence="6" id="KW-0333">Golgi apparatus</keyword>
<evidence type="ECO:0000256" key="10">
    <source>
        <dbReference type="ARBA" id="ARBA00061085"/>
    </source>
</evidence>
<dbReference type="GO" id="GO:0030141">
    <property type="term" value="C:secretory granule"/>
    <property type="evidence" value="ECO:0007669"/>
    <property type="project" value="Ensembl"/>
</dbReference>
<reference evidence="15" key="2">
    <citation type="submission" date="2025-09" db="UniProtKB">
        <authorList>
            <consortium name="Ensembl"/>
        </authorList>
    </citation>
    <scope>IDENTIFICATION</scope>
</reference>
<proteinExistence type="inferred from homology"/>
<dbReference type="GO" id="GO:0005576">
    <property type="term" value="C:extracellular region"/>
    <property type="evidence" value="ECO:0007669"/>
    <property type="project" value="UniProtKB-SubCell"/>
</dbReference>
<evidence type="ECO:0000256" key="7">
    <source>
        <dbReference type="ARBA" id="ARBA00023157"/>
    </source>
</evidence>
<comment type="function">
    <text evidence="9">Has mitogenic activity and may be involved in maintaining the integrity of the gastric mucosal epithelium.</text>
</comment>
<dbReference type="GO" id="GO:0051781">
    <property type="term" value="P:positive regulation of cell division"/>
    <property type="evidence" value="ECO:0007669"/>
    <property type="project" value="UniProtKB-KW"/>
</dbReference>
<evidence type="ECO:0000256" key="4">
    <source>
        <dbReference type="ARBA" id="ARBA00022525"/>
    </source>
</evidence>
<name>A0A8D0GRD9_SPHPU</name>
<dbReference type="Pfam" id="PF04089">
    <property type="entry name" value="BRICHOS"/>
    <property type="match status" value="1"/>
</dbReference>
<keyword evidence="5" id="KW-0732">Signal</keyword>
<gene>
    <name evidence="15" type="primary">GKN1</name>
</gene>
<dbReference type="OMA" id="YSEKCFT"/>
<dbReference type="SMART" id="SM01039">
    <property type="entry name" value="BRICHOS"/>
    <property type="match status" value="1"/>
</dbReference>
<dbReference type="Ensembl" id="ENSSPUT00000011545.1">
    <property type="protein sequence ID" value="ENSSPUP00000010824.1"/>
    <property type="gene ID" value="ENSSPUG00000008329.1"/>
</dbReference>
<evidence type="ECO:0000256" key="3">
    <source>
        <dbReference type="ARBA" id="ARBA00004613"/>
    </source>
</evidence>
<reference evidence="15" key="1">
    <citation type="submission" date="2025-08" db="UniProtKB">
        <authorList>
            <consortium name="Ensembl"/>
        </authorList>
    </citation>
    <scope>IDENTIFICATION</scope>
</reference>
<dbReference type="InterPro" id="IPR007084">
    <property type="entry name" value="BRICHOS_dom"/>
</dbReference>
<evidence type="ECO:0000256" key="9">
    <source>
        <dbReference type="ARBA" id="ARBA00053890"/>
    </source>
</evidence>
<organism evidence="15 16">
    <name type="scientific">Sphenodon punctatus</name>
    <name type="common">Tuatara</name>
    <name type="synonym">Hatteria punctata</name>
    <dbReference type="NCBI Taxonomy" id="8508"/>
    <lineage>
        <taxon>Eukaryota</taxon>
        <taxon>Metazoa</taxon>
        <taxon>Chordata</taxon>
        <taxon>Craniata</taxon>
        <taxon>Vertebrata</taxon>
        <taxon>Euteleostomi</taxon>
        <taxon>Lepidosauria</taxon>
        <taxon>Sphenodontia</taxon>
        <taxon>Sphenodontidae</taxon>
        <taxon>Sphenodon</taxon>
    </lineage>
</organism>
<keyword evidence="7" id="KW-1015">Disulfide bond</keyword>
<feature type="region of interest" description="Disordered" evidence="13">
    <location>
        <begin position="1"/>
        <end position="24"/>
    </location>
</feature>
<evidence type="ECO:0000313" key="15">
    <source>
        <dbReference type="Ensembl" id="ENSSPUP00000010824.1"/>
    </source>
</evidence>
<protein>
    <recommendedName>
        <fullName evidence="11">Gastrokine-1</fullName>
    </recommendedName>
    <alternativeName>
        <fullName evidence="12">18 kDa antrum mucosa protein</fullName>
    </alternativeName>
</protein>
<evidence type="ECO:0000256" key="8">
    <source>
        <dbReference type="ARBA" id="ARBA00023246"/>
    </source>
</evidence>
<dbReference type="GeneTree" id="ENSGT00930000150969"/>
<dbReference type="GO" id="GO:0005794">
    <property type="term" value="C:Golgi apparatus"/>
    <property type="evidence" value="ECO:0007669"/>
    <property type="project" value="UniProtKB-SubCell"/>
</dbReference>
<dbReference type="GO" id="GO:0008284">
    <property type="term" value="P:positive regulation of cell population proliferation"/>
    <property type="evidence" value="ECO:0007669"/>
    <property type="project" value="Ensembl"/>
</dbReference>
<feature type="domain" description="BRICHOS" evidence="14">
    <location>
        <begin position="39"/>
        <end position="128"/>
    </location>
</feature>
<dbReference type="Gene3D" id="3.30.390.150">
    <property type="match status" value="1"/>
</dbReference>
<keyword evidence="8" id="KW-0497">Mitogen</keyword>
<sequence length="162" mass="18040">LANDVSTNINEINQGNNGGNAHQSVNVNNDKHVANIDTNNGWNSWNSVWDYGNGYMATRILSKKTCIVAQMNRDVMPDITVLPQVAKGKKGRPPKELHYTVSKTKLTDLTPYGKSVEAMCRGIPTYLATEMHGANFFYFSQSCFRADILFILGIQFCGEVVY</sequence>
<dbReference type="InterPro" id="IPR051772">
    <property type="entry name" value="Gastrokine"/>
</dbReference>
<accession>A0A8D0GRD9</accession>
<evidence type="ECO:0000256" key="1">
    <source>
        <dbReference type="ARBA" id="ARBA00004463"/>
    </source>
</evidence>
<evidence type="ECO:0000256" key="12">
    <source>
        <dbReference type="ARBA" id="ARBA00077478"/>
    </source>
</evidence>
<evidence type="ECO:0000256" key="5">
    <source>
        <dbReference type="ARBA" id="ARBA00022729"/>
    </source>
</evidence>
<keyword evidence="16" id="KW-1185">Reference proteome</keyword>
<evidence type="ECO:0000313" key="16">
    <source>
        <dbReference type="Proteomes" id="UP000694392"/>
    </source>
</evidence>